<evidence type="ECO:0000256" key="6">
    <source>
        <dbReference type="SAM" id="MobiDB-lite"/>
    </source>
</evidence>
<dbReference type="GO" id="GO:0006351">
    <property type="term" value="P:DNA-templated transcription"/>
    <property type="evidence" value="ECO:0007669"/>
    <property type="project" value="UniProtKB-UniRule"/>
</dbReference>
<dbReference type="EMBL" id="BAABME010013147">
    <property type="protein sequence ID" value="GAA0185867.1"/>
    <property type="molecule type" value="Genomic_DNA"/>
</dbReference>
<accession>A0AAV3RZY2</accession>
<keyword evidence="5" id="KW-0804">Transcription</keyword>
<dbReference type="GO" id="GO:0005524">
    <property type="term" value="F:ATP binding"/>
    <property type="evidence" value="ECO:0007669"/>
    <property type="project" value="UniProtKB-UniRule"/>
</dbReference>
<dbReference type="PROSITE" id="PS51666">
    <property type="entry name" value="QLQ"/>
    <property type="match status" value="1"/>
</dbReference>
<protein>
    <recommendedName>
        <fullName evidence="5">Growth-regulating factor</fullName>
    </recommendedName>
</protein>
<evidence type="ECO:0000256" key="4">
    <source>
        <dbReference type="PROSITE-ProRule" id="PRU01002"/>
    </source>
</evidence>
<comment type="domain">
    <text evidence="5">The QLQ domain and WRC domain may be involved in protein-protein interaction and DNA-binding, respectively.</text>
</comment>
<feature type="region of interest" description="Disordered" evidence="6">
    <location>
        <begin position="56"/>
        <end position="76"/>
    </location>
</feature>
<feature type="region of interest" description="Disordered" evidence="6">
    <location>
        <begin position="147"/>
        <end position="172"/>
    </location>
</feature>
<evidence type="ECO:0000313" key="9">
    <source>
        <dbReference type="EMBL" id="GAA0185867.1"/>
    </source>
</evidence>
<dbReference type="SMART" id="SM00951">
    <property type="entry name" value="QLQ"/>
    <property type="match status" value="1"/>
</dbReference>
<evidence type="ECO:0000256" key="5">
    <source>
        <dbReference type="RuleBase" id="RU367127"/>
    </source>
</evidence>
<name>A0AAV3RZY2_LITER</name>
<reference evidence="9 10" key="1">
    <citation type="submission" date="2024-01" db="EMBL/GenBank/DDBJ databases">
        <title>The complete chloroplast genome sequence of Lithospermum erythrorhizon: insights into the phylogenetic relationship among Boraginaceae species and the maternal lineages of purple gromwells.</title>
        <authorList>
            <person name="Okada T."/>
            <person name="Watanabe K."/>
        </authorList>
    </citation>
    <scope>NUCLEOTIDE SEQUENCE [LARGE SCALE GENOMIC DNA]</scope>
</reference>
<feature type="domain" description="QLQ" evidence="7">
    <location>
        <begin position="113"/>
        <end position="148"/>
    </location>
</feature>
<feature type="compositionally biased region" description="Polar residues" evidence="6">
    <location>
        <begin position="147"/>
        <end position="165"/>
    </location>
</feature>
<dbReference type="Pfam" id="PF08879">
    <property type="entry name" value="WRC"/>
    <property type="match status" value="1"/>
</dbReference>
<feature type="domain" description="WRC" evidence="8">
    <location>
        <begin position="166"/>
        <end position="210"/>
    </location>
</feature>
<dbReference type="GO" id="GO:0005634">
    <property type="term" value="C:nucleus"/>
    <property type="evidence" value="ECO:0007669"/>
    <property type="project" value="UniProtKB-SubCell"/>
</dbReference>
<keyword evidence="5" id="KW-0010">Activator</keyword>
<dbReference type="Proteomes" id="UP001454036">
    <property type="component" value="Unassembled WGS sequence"/>
</dbReference>
<dbReference type="PROSITE" id="PS51667">
    <property type="entry name" value="WRC"/>
    <property type="match status" value="1"/>
</dbReference>
<comment type="similarity">
    <text evidence="2 5">Belongs to the GRF family.</text>
</comment>
<feature type="region of interest" description="Disordered" evidence="6">
    <location>
        <begin position="193"/>
        <end position="247"/>
    </location>
</feature>
<dbReference type="GO" id="GO:0006355">
    <property type="term" value="P:regulation of DNA-templated transcription"/>
    <property type="evidence" value="ECO:0007669"/>
    <property type="project" value="InterPro"/>
</dbReference>
<dbReference type="InterPro" id="IPR014977">
    <property type="entry name" value="WRC_dom"/>
</dbReference>
<sequence>MEKGNRSTSSSRLGEIPPYDCDVNLGLNMQEQQGGYPSKRAMISPHFLPFQQHSHPYPHPHPHHLGGSAYSDGGGSGGELGGSHLFNSTNNQLFTTHDAALTHAAGGVAMRAPFTTQQRHELERQNMIFKYLTSYNSPPAHLLSPFSRNPTSQTNSMDMKFSSGSDPEPWRCRRTDGKKWRCTRDVAPDQKYCERHAHKSRPRSRKHVEIQPHNNNNNNNSTTKFTQQIDPPNPFSSSSTKGSATSYDQTRQVGIEWLIKGGSGPSTISKVSTCNVEQKQKQKHNQPSARMGFSEGSSDFYKKPTVFEQQENDQGNQESIQLNPYMGNDYYPYFDPKVMNSLSQRSPTRHFTDGWPLDEIKGPFSIASGSRELPLSSLKLSMSGGDTLVADNDPESKKSQWMASNVSWLNSTGGPLGEALCLGNSTGGTSDLPSPYGCTNNSNTTSSCSKGSCEEGNHQFNFIG</sequence>
<keyword evidence="5" id="KW-0805">Transcription regulation</keyword>
<dbReference type="Pfam" id="PF08880">
    <property type="entry name" value="QLQ"/>
    <property type="match status" value="1"/>
</dbReference>
<keyword evidence="3 4" id="KW-0539">Nucleus</keyword>
<evidence type="ECO:0000259" key="8">
    <source>
        <dbReference type="PROSITE" id="PS51667"/>
    </source>
</evidence>
<comment type="subcellular location">
    <subcellularLocation>
        <location evidence="1 4 5">Nucleus</location>
    </subcellularLocation>
</comment>
<dbReference type="AlphaFoldDB" id="A0AAV3RZY2"/>
<evidence type="ECO:0000256" key="1">
    <source>
        <dbReference type="ARBA" id="ARBA00004123"/>
    </source>
</evidence>
<keyword evidence="10" id="KW-1185">Reference proteome</keyword>
<feature type="short sequence motif" description="Bipartite nuclear localization signal" evidence="4">
    <location>
        <begin position="199"/>
        <end position="206"/>
    </location>
</feature>
<dbReference type="InterPro" id="IPR031137">
    <property type="entry name" value="GRF"/>
</dbReference>
<feature type="compositionally biased region" description="Polar residues" evidence="6">
    <location>
        <begin position="221"/>
        <end position="230"/>
    </location>
</feature>
<dbReference type="InterPro" id="IPR014978">
    <property type="entry name" value="Gln-Leu-Gln_QLQ"/>
</dbReference>
<comment type="function">
    <text evidence="5">Transcription activator.</text>
</comment>
<dbReference type="GO" id="GO:0099402">
    <property type="term" value="P:plant organ development"/>
    <property type="evidence" value="ECO:0007669"/>
    <property type="project" value="UniProtKB-ARBA"/>
</dbReference>
<evidence type="ECO:0000259" key="7">
    <source>
        <dbReference type="PROSITE" id="PS51666"/>
    </source>
</evidence>
<feature type="compositionally biased region" description="Basic residues" evidence="6">
    <location>
        <begin position="196"/>
        <end position="206"/>
    </location>
</feature>
<gene>
    <name evidence="9" type="ORF">LIER_33155</name>
</gene>
<comment type="caution">
    <text evidence="9">The sequence shown here is derived from an EMBL/GenBank/DDBJ whole genome shotgun (WGS) entry which is preliminary data.</text>
</comment>
<dbReference type="PANTHER" id="PTHR31602:SF3">
    <property type="entry name" value="GROWTH-REGULATING FACTOR 8"/>
    <property type="match status" value="1"/>
</dbReference>
<dbReference type="PANTHER" id="PTHR31602">
    <property type="entry name" value="GROWTH-REGULATING FACTOR 5"/>
    <property type="match status" value="1"/>
</dbReference>
<feature type="short sequence motif" description="Bipartite nuclear localization signal" evidence="4">
    <location>
        <begin position="171"/>
        <end position="181"/>
    </location>
</feature>
<evidence type="ECO:0000256" key="2">
    <source>
        <dbReference type="ARBA" id="ARBA00008122"/>
    </source>
</evidence>
<organism evidence="9 10">
    <name type="scientific">Lithospermum erythrorhizon</name>
    <name type="common">Purple gromwell</name>
    <name type="synonym">Lithospermum officinale var. erythrorhizon</name>
    <dbReference type="NCBI Taxonomy" id="34254"/>
    <lineage>
        <taxon>Eukaryota</taxon>
        <taxon>Viridiplantae</taxon>
        <taxon>Streptophyta</taxon>
        <taxon>Embryophyta</taxon>
        <taxon>Tracheophyta</taxon>
        <taxon>Spermatophyta</taxon>
        <taxon>Magnoliopsida</taxon>
        <taxon>eudicotyledons</taxon>
        <taxon>Gunneridae</taxon>
        <taxon>Pentapetalae</taxon>
        <taxon>asterids</taxon>
        <taxon>lamiids</taxon>
        <taxon>Boraginales</taxon>
        <taxon>Boraginaceae</taxon>
        <taxon>Boraginoideae</taxon>
        <taxon>Lithospermeae</taxon>
        <taxon>Lithospermum</taxon>
    </lineage>
</organism>
<proteinExistence type="inferred from homology"/>
<evidence type="ECO:0000256" key="3">
    <source>
        <dbReference type="ARBA" id="ARBA00023242"/>
    </source>
</evidence>
<feature type="compositionally biased region" description="Low complexity" evidence="6">
    <location>
        <begin position="236"/>
        <end position="246"/>
    </location>
</feature>
<evidence type="ECO:0000313" key="10">
    <source>
        <dbReference type="Proteomes" id="UP001454036"/>
    </source>
</evidence>